<reference evidence="3" key="1">
    <citation type="submission" date="2020-07" db="EMBL/GenBank/DDBJ databases">
        <title>Huge and variable diversity of episymbiotic CPR bacteria and DPANN archaea in groundwater ecosystems.</title>
        <authorList>
            <person name="He C.Y."/>
            <person name="Keren R."/>
            <person name="Whittaker M."/>
            <person name="Farag I.F."/>
            <person name="Doudna J."/>
            <person name="Cate J.H.D."/>
            <person name="Banfield J.F."/>
        </authorList>
    </citation>
    <scope>NUCLEOTIDE SEQUENCE</scope>
    <source>
        <strain evidence="3">NC_groundwater_717_Ag_S-0.2um_59_8</strain>
    </source>
</reference>
<dbReference type="CDD" id="cd02966">
    <property type="entry name" value="TlpA_like_family"/>
    <property type="match status" value="1"/>
</dbReference>
<dbReference type="EMBL" id="JACPSX010000177">
    <property type="protein sequence ID" value="MBI3015254.1"/>
    <property type="molecule type" value="Genomic_DNA"/>
</dbReference>
<feature type="domain" description="Thioredoxin" evidence="2">
    <location>
        <begin position="40"/>
        <end position="182"/>
    </location>
</feature>
<dbReference type="PROSITE" id="PS00194">
    <property type="entry name" value="THIOREDOXIN_1"/>
    <property type="match status" value="1"/>
</dbReference>
<dbReference type="PROSITE" id="PS51352">
    <property type="entry name" value="THIOREDOXIN_2"/>
    <property type="match status" value="1"/>
</dbReference>
<dbReference type="PANTHER" id="PTHR42852">
    <property type="entry name" value="THIOL:DISULFIDE INTERCHANGE PROTEIN DSBE"/>
    <property type="match status" value="1"/>
</dbReference>
<gene>
    <name evidence="3" type="ORF">HYY65_09395</name>
</gene>
<evidence type="ECO:0000313" key="4">
    <source>
        <dbReference type="Proteomes" id="UP000741360"/>
    </source>
</evidence>
<dbReference type="GO" id="GO:0016491">
    <property type="term" value="F:oxidoreductase activity"/>
    <property type="evidence" value="ECO:0007669"/>
    <property type="project" value="InterPro"/>
</dbReference>
<keyword evidence="1" id="KW-0676">Redox-active center</keyword>
<dbReference type="PANTHER" id="PTHR42852:SF17">
    <property type="entry name" value="THIOREDOXIN-LIKE PROTEIN HI_1115"/>
    <property type="match status" value="1"/>
</dbReference>
<evidence type="ECO:0000256" key="1">
    <source>
        <dbReference type="ARBA" id="ARBA00023284"/>
    </source>
</evidence>
<dbReference type="InterPro" id="IPR036249">
    <property type="entry name" value="Thioredoxin-like_sf"/>
</dbReference>
<proteinExistence type="predicted"/>
<dbReference type="InterPro" id="IPR017937">
    <property type="entry name" value="Thioredoxin_CS"/>
</dbReference>
<dbReference type="Gene3D" id="3.40.30.10">
    <property type="entry name" value="Glutaredoxin"/>
    <property type="match status" value="1"/>
</dbReference>
<dbReference type="GO" id="GO:0016209">
    <property type="term" value="F:antioxidant activity"/>
    <property type="evidence" value="ECO:0007669"/>
    <property type="project" value="InterPro"/>
</dbReference>
<dbReference type="InterPro" id="IPR050553">
    <property type="entry name" value="Thioredoxin_ResA/DsbE_sf"/>
</dbReference>
<dbReference type="InterPro" id="IPR000866">
    <property type="entry name" value="AhpC/TSA"/>
</dbReference>
<name>A0A932GQE2_UNCTE</name>
<accession>A0A932GQE2</accession>
<organism evidence="3 4">
    <name type="scientific">Tectimicrobiota bacterium</name>
    <dbReference type="NCBI Taxonomy" id="2528274"/>
    <lineage>
        <taxon>Bacteria</taxon>
        <taxon>Pseudomonadati</taxon>
        <taxon>Nitrospinota/Tectimicrobiota group</taxon>
        <taxon>Candidatus Tectimicrobiota</taxon>
    </lineage>
</organism>
<dbReference type="InterPro" id="IPR013766">
    <property type="entry name" value="Thioredoxin_domain"/>
</dbReference>
<dbReference type="Pfam" id="PF00578">
    <property type="entry name" value="AhpC-TSA"/>
    <property type="match status" value="1"/>
</dbReference>
<evidence type="ECO:0000313" key="3">
    <source>
        <dbReference type="EMBL" id="MBI3015254.1"/>
    </source>
</evidence>
<dbReference type="AlphaFoldDB" id="A0A932GQE2"/>
<sequence>MPRKWRWFSWKAGAALLLVVALGVWYIYSTRKSAAPEVRPEVGYLAPDFALSDLEGRIIRLSDLRGKKAVFLNFWATWCPPCRAEMPTMQKAYEQHQSRGLEILAVSIDRGGKKAVQEFMQELKLTFPALLDPDMSVLRMYRVVGIPVSLLIDRKGIIRYKHVGSRDWTSAESKKQLAAILK</sequence>
<dbReference type="SUPFAM" id="SSF52833">
    <property type="entry name" value="Thioredoxin-like"/>
    <property type="match status" value="1"/>
</dbReference>
<evidence type="ECO:0000259" key="2">
    <source>
        <dbReference type="PROSITE" id="PS51352"/>
    </source>
</evidence>
<dbReference type="Proteomes" id="UP000741360">
    <property type="component" value="Unassembled WGS sequence"/>
</dbReference>
<protein>
    <submittedName>
        <fullName evidence="3">TlpA family protein disulfide reductase</fullName>
    </submittedName>
</protein>
<comment type="caution">
    <text evidence="3">The sequence shown here is derived from an EMBL/GenBank/DDBJ whole genome shotgun (WGS) entry which is preliminary data.</text>
</comment>